<accession>A0A0D6ETY2</accession>
<dbReference type="PANTHER" id="PTHR13256:SF16">
    <property type="entry name" value="ALPHA_BETA-TUBULIN-N-ACETYLTRANSFERASE 9"/>
    <property type="match status" value="1"/>
</dbReference>
<dbReference type="PANTHER" id="PTHR13256">
    <property type="entry name" value="N-ACETYLTRANSFERASE 9"/>
    <property type="match status" value="1"/>
</dbReference>
<sequence length="244" mass="26907">MRLNESTCLYNSRVVLRPYRRWHVPQYHAWMEDETLREQTASERLTLQEEEDMQRSWRLDEDKLTFIVHLRSPTAPSPTADPAGFLAAHNDASTMIGDANLFLHAVPPPSSPPVAGASASSSPATPSPSPSRRAELEIMFPPSARHPARSGVALSTLHLFLSYAARALALPPAAFFARIGLDNAPEPGALRESSGLHEVKARRRVPRVEVAWVGADADGWPWEAQAGWAQEHGALDDPRDEARD</sequence>
<feature type="compositionally biased region" description="Low complexity" evidence="3">
    <location>
        <begin position="113"/>
        <end position="124"/>
    </location>
</feature>
<dbReference type="EMBL" id="CENE01000093">
    <property type="protein sequence ID" value="CEQ43231.1"/>
    <property type="molecule type" value="Genomic_DNA"/>
</dbReference>
<evidence type="ECO:0000313" key="5">
    <source>
        <dbReference type="Proteomes" id="UP000243876"/>
    </source>
</evidence>
<dbReference type="OrthoDB" id="5043642at2759"/>
<keyword evidence="1" id="KW-0808">Transferase</keyword>
<gene>
    <name evidence="4" type="primary">SPOSA6832_05143</name>
</gene>
<evidence type="ECO:0000313" key="4">
    <source>
        <dbReference type="EMBL" id="CEQ43231.1"/>
    </source>
</evidence>
<reference evidence="5" key="1">
    <citation type="submission" date="2015-02" db="EMBL/GenBank/DDBJ databases">
        <authorList>
            <person name="Gon?alves P."/>
        </authorList>
    </citation>
    <scope>NUCLEOTIDE SEQUENCE [LARGE SCALE GENOMIC DNA]</scope>
</reference>
<proteinExistence type="predicted"/>
<name>A0A0D6ETY2_SPOSA</name>
<evidence type="ECO:0000256" key="2">
    <source>
        <dbReference type="ARBA" id="ARBA00023315"/>
    </source>
</evidence>
<dbReference type="GO" id="GO:0008080">
    <property type="term" value="F:N-acetyltransferase activity"/>
    <property type="evidence" value="ECO:0007669"/>
    <property type="project" value="InterPro"/>
</dbReference>
<dbReference type="AlphaFoldDB" id="A0A0D6ETY2"/>
<dbReference type="Proteomes" id="UP000243876">
    <property type="component" value="Unassembled WGS sequence"/>
</dbReference>
<dbReference type="Gene3D" id="3.40.630.30">
    <property type="match status" value="1"/>
</dbReference>
<organism evidence="4 5">
    <name type="scientific">Sporidiobolus salmonicolor</name>
    <name type="common">Yeast-like fungus</name>
    <name type="synonym">Sporobolomyces salmonicolor</name>
    <dbReference type="NCBI Taxonomy" id="5005"/>
    <lineage>
        <taxon>Eukaryota</taxon>
        <taxon>Fungi</taxon>
        <taxon>Dikarya</taxon>
        <taxon>Basidiomycota</taxon>
        <taxon>Pucciniomycotina</taxon>
        <taxon>Microbotryomycetes</taxon>
        <taxon>Sporidiobolales</taxon>
        <taxon>Sporidiobolaceae</taxon>
        <taxon>Sporobolomyces</taxon>
    </lineage>
</organism>
<feature type="region of interest" description="Disordered" evidence="3">
    <location>
        <begin position="110"/>
        <end position="132"/>
    </location>
</feature>
<keyword evidence="5" id="KW-1185">Reference proteome</keyword>
<dbReference type="InterPro" id="IPR039135">
    <property type="entry name" value="NAT9-like"/>
</dbReference>
<evidence type="ECO:0000256" key="3">
    <source>
        <dbReference type="SAM" id="MobiDB-lite"/>
    </source>
</evidence>
<evidence type="ECO:0000256" key="1">
    <source>
        <dbReference type="ARBA" id="ARBA00022679"/>
    </source>
</evidence>
<keyword evidence="2" id="KW-0012">Acyltransferase</keyword>
<protein>
    <submittedName>
        <fullName evidence="4">SPOSA6832_05143-mRNA-1:cds</fullName>
    </submittedName>
</protein>